<organism evidence="1 2">
    <name type="scientific">Nocardia aobensis</name>
    <dbReference type="NCBI Taxonomy" id="257277"/>
    <lineage>
        <taxon>Bacteria</taxon>
        <taxon>Bacillati</taxon>
        <taxon>Actinomycetota</taxon>
        <taxon>Actinomycetes</taxon>
        <taxon>Mycobacteriales</taxon>
        <taxon>Nocardiaceae</taxon>
        <taxon>Nocardia</taxon>
    </lineage>
</organism>
<evidence type="ECO:0000313" key="1">
    <source>
        <dbReference type="EMBL" id="MFF0498322.1"/>
    </source>
</evidence>
<name>A0ABW6P4J5_9NOCA</name>
<gene>
    <name evidence="1" type="ORF">ACFYU5_18075</name>
</gene>
<keyword evidence="2" id="KW-1185">Reference proteome</keyword>
<protein>
    <submittedName>
        <fullName evidence="1">Uncharacterized protein</fullName>
    </submittedName>
</protein>
<comment type="caution">
    <text evidence="1">The sequence shown here is derived from an EMBL/GenBank/DDBJ whole genome shotgun (WGS) entry which is preliminary data.</text>
</comment>
<accession>A0ABW6P4J5</accession>
<proteinExistence type="predicted"/>
<reference evidence="1 2" key="1">
    <citation type="submission" date="2024-10" db="EMBL/GenBank/DDBJ databases">
        <title>The Natural Products Discovery Center: Release of the First 8490 Sequenced Strains for Exploring Actinobacteria Biosynthetic Diversity.</title>
        <authorList>
            <person name="Kalkreuter E."/>
            <person name="Kautsar S.A."/>
            <person name="Yang D."/>
            <person name="Bader C.D."/>
            <person name="Teijaro C.N."/>
            <person name="Fluegel L."/>
            <person name="Davis C.M."/>
            <person name="Simpson J.R."/>
            <person name="Lauterbach L."/>
            <person name="Steele A.D."/>
            <person name="Gui C."/>
            <person name="Meng S."/>
            <person name="Li G."/>
            <person name="Viehrig K."/>
            <person name="Ye F."/>
            <person name="Su P."/>
            <person name="Kiefer A.F."/>
            <person name="Nichols A."/>
            <person name="Cepeda A.J."/>
            <person name="Yan W."/>
            <person name="Fan B."/>
            <person name="Jiang Y."/>
            <person name="Adhikari A."/>
            <person name="Zheng C.-J."/>
            <person name="Schuster L."/>
            <person name="Cowan T.M."/>
            <person name="Smanski M.J."/>
            <person name="Chevrette M.G."/>
            <person name="De Carvalho L.P.S."/>
            <person name="Shen B."/>
        </authorList>
    </citation>
    <scope>NUCLEOTIDE SEQUENCE [LARGE SCALE GENOMIC DNA]</scope>
    <source>
        <strain evidence="1 2">NPDC004119</strain>
    </source>
</reference>
<dbReference type="RefSeq" id="WP_387396768.1">
    <property type="nucleotide sequence ID" value="NZ_JBIAMT010000003.1"/>
</dbReference>
<dbReference type="Proteomes" id="UP001601442">
    <property type="component" value="Unassembled WGS sequence"/>
</dbReference>
<dbReference type="EMBL" id="JBIAMT010000003">
    <property type="protein sequence ID" value="MFF0498322.1"/>
    <property type="molecule type" value="Genomic_DNA"/>
</dbReference>
<evidence type="ECO:0000313" key="2">
    <source>
        <dbReference type="Proteomes" id="UP001601442"/>
    </source>
</evidence>
<sequence>MSDVVREPFDDLLFGLRFGDVAVDYQHGRFDLQKRCNTSTLTEFFHEKPRDNTALQGVSLRHRLWAATAGIFDRKVR</sequence>